<proteinExistence type="predicted"/>
<evidence type="ECO:0000313" key="3">
    <source>
        <dbReference type="Proteomes" id="UP000250140"/>
    </source>
</evidence>
<evidence type="ECO:0000313" key="2">
    <source>
        <dbReference type="EMBL" id="OCL11160.1"/>
    </source>
</evidence>
<organism evidence="2 3">
    <name type="scientific">Glonium stellatum</name>
    <dbReference type="NCBI Taxonomy" id="574774"/>
    <lineage>
        <taxon>Eukaryota</taxon>
        <taxon>Fungi</taxon>
        <taxon>Dikarya</taxon>
        <taxon>Ascomycota</taxon>
        <taxon>Pezizomycotina</taxon>
        <taxon>Dothideomycetes</taxon>
        <taxon>Pleosporomycetidae</taxon>
        <taxon>Gloniales</taxon>
        <taxon>Gloniaceae</taxon>
        <taxon>Glonium</taxon>
    </lineage>
</organism>
<dbReference type="EMBL" id="KV749106">
    <property type="protein sequence ID" value="OCL11160.1"/>
    <property type="molecule type" value="Genomic_DNA"/>
</dbReference>
<feature type="region of interest" description="Disordered" evidence="1">
    <location>
        <begin position="1"/>
        <end position="127"/>
    </location>
</feature>
<evidence type="ECO:0000256" key="1">
    <source>
        <dbReference type="SAM" id="MobiDB-lite"/>
    </source>
</evidence>
<sequence length="127" mass="14461">MTTSVQPRMSQPCAAVKSSAIPMCAKAEERRTPPQMNRQPKETCHDKSCSHESQSKPVKKENKKQQDPERGCHEIPTRNPPPYKFPMRVTLSARPAFPSPKRNPLKKVNDRQMQPKGCPENDVKNKK</sequence>
<protein>
    <submittedName>
        <fullName evidence="2">Uncharacterized protein</fullName>
    </submittedName>
</protein>
<dbReference type="Proteomes" id="UP000250140">
    <property type="component" value="Unassembled WGS sequence"/>
</dbReference>
<dbReference type="AlphaFoldDB" id="A0A8E2F6D1"/>
<accession>A0A8E2F6D1</accession>
<feature type="compositionally biased region" description="Basic and acidic residues" evidence="1">
    <location>
        <begin position="39"/>
        <end position="76"/>
    </location>
</feature>
<name>A0A8E2F6D1_9PEZI</name>
<keyword evidence="3" id="KW-1185">Reference proteome</keyword>
<reference evidence="2 3" key="1">
    <citation type="journal article" date="2016" name="Nat. Commun.">
        <title>Ectomycorrhizal ecology is imprinted in the genome of the dominant symbiotic fungus Cenococcum geophilum.</title>
        <authorList>
            <consortium name="DOE Joint Genome Institute"/>
            <person name="Peter M."/>
            <person name="Kohler A."/>
            <person name="Ohm R.A."/>
            <person name="Kuo A."/>
            <person name="Krutzmann J."/>
            <person name="Morin E."/>
            <person name="Arend M."/>
            <person name="Barry K.W."/>
            <person name="Binder M."/>
            <person name="Choi C."/>
            <person name="Clum A."/>
            <person name="Copeland A."/>
            <person name="Grisel N."/>
            <person name="Haridas S."/>
            <person name="Kipfer T."/>
            <person name="LaButti K."/>
            <person name="Lindquist E."/>
            <person name="Lipzen A."/>
            <person name="Maire R."/>
            <person name="Meier B."/>
            <person name="Mihaltcheva S."/>
            <person name="Molinier V."/>
            <person name="Murat C."/>
            <person name="Poggeler S."/>
            <person name="Quandt C.A."/>
            <person name="Sperisen C."/>
            <person name="Tritt A."/>
            <person name="Tisserant E."/>
            <person name="Crous P.W."/>
            <person name="Henrissat B."/>
            <person name="Nehls U."/>
            <person name="Egli S."/>
            <person name="Spatafora J.W."/>
            <person name="Grigoriev I.V."/>
            <person name="Martin F.M."/>
        </authorList>
    </citation>
    <scope>NUCLEOTIDE SEQUENCE [LARGE SCALE GENOMIC DNA]</scope>
    <source>
        <strain evidence="2 3">CBS 207.34</strain>
    </source>
</reference>
<gene>
    <name evidence="2" type="ORF">AOQ84DRAFT_199137</name>
</gene>